<dbReference type="GeneID" id="78412758"/>
<dbReference type="AlphaFoldDB" id="C8NG62"/>
<dbReference type="eggNOG" id="COG3741">
    <property type="taxonomic scope" value="Bacteria"/>
</dbReference>
<dbReference type="GO" id="GO:0016787">
    <property type="term" value="F:hydrolase activity"/>
    <property type="evidence" value="ECO:0007669"/>
    <property type="project" value="UniProtKB-KW"/>
</dbReference>
<protein>
    <submittedName>
        <fullName evidence="1">N-formylglutamate amidohydrolase</fullName>
    </submittedName>
</protein>
<dbReference type="Gene3D" id="3.40.630.40">
    <property type="entry name" value="Zn-dependent exopeptidases"/>
    <property type="match status" value="1"/>
</dbReference>
<proteinExistence type="predicted"/>
<evidence type="ECO:0000313" key="1">
    <source>
        <dbReference type="EMBL" id="EEW37548.1"/>
    </source>
</evidence>
<evidence type="ECO:0000313" key="2">
    <source>
        <dbReference type="Proteomes" id="UP000005926"/>
    </source>
</evidence>
<dbReference type="RefSeq" id="WP_005606912.1">
    <property type="nucleotide sequence ID" value="NZ_CP102283.1"/>
</dbReference>
<gene>
    <name evidence="1" type="ORF">HMPREF0444_0907</name>
</gene>
<organism evidence="1 2">
    <name type="scientific">Granulicatella adiacens ATCC 49175</name>
    <dbReference type="NCBI Taxonomy" id="638301"/>
    <lineage>
        <taxon>Bacteria</taxon>
        <taxon>Bacillati</taxon>
        <taxon>Bacillota</taxon>
        <taxon>Bacilli</taxon>
        <taxon>Lactobacillales</taxon>
        <taxon>Carnobacteriaceae</taxon>
        <taxon>Granulicatella</taxon>
    </lineage>
</organism>
<keyword evidence="1" id="KW-0378">Hydrolase</keyword>
<dbReference type="SUPFAM" id="SSF53187">
    <property type="entry name" value="Zn-dependent exopeptidases"/>
    <property type="match status" value="1"/>
</dbReference>
<comment type="caution">
    <text evidence="1">The sequence shown here is derived from an EMBL/GenBank/DDBJ whole genome shotgun (WGS) entry which is preliminary data.</text>
</comment>
<accession>C8NG62</accession>
<dbReference type="InterPro" id="IPR007709">
    <property type="entry name" value="N-FG_amidohydro"/>
</dbReference>
<dbReference type="Proteomes" id="UP000005926">
    <property type="component" value="Unassembled WGS sequence"/>
</dbReference>
<keyword evidence="2" id="KW-1185">Reference proteome</keyword>
<dbReference type="HOGENOM" id="CLU_069318_2_1_9"/>
<name>C8NG62_9LACT</name>
<reference evidence="1 2" key="1">
    <citation type="submission" date="2009-08" db="EMBL/GenBank/DDBJ databases">
        <authorList>
            <person name="Muzny D."/>
            <person name="Qin X."/>
            <person name="Deng J."/>
            <person name="Jiang H."/>
            <person name="Liu Y."/>
            <person name="Qu J."/>
            <person name="Song X.-Z."/>
            <person name="Zhang L."/>
            <person name="Thornton R."/>
            <person name="Coyle M."/>
            <person name="Francisco L."/>
            <person name="Jackson L."/>
            <person name="Javaid M."/>
            <person name="Korchina V."/>
            <person name="Kovar C."/>
            <person name="Mata R."/>
            <person name="Mathew T."/>
            <person name="Ngo R."/>
            <person name="Nguyen L."/>
            <person name="Nguyen N."/>
            <person name="Okwuonu G."/>
            <person name="Ongeri F."/>
            <person name="Pham C."/>
            <person name="Simmons D."/>
            <person name="Wilczek-Boney K."/>
            <person name="Hale W."/>
            <person name="Jakkamsetti A."/>
            <person name="Pham P."/>
            <person name="Ruth R."/>
            <person name="San Lucas F."/>
            <person name="Warren J."/>
            <person name="Zhang J."/>
            <person name="Zhao Z."/>
            <person name="Zhou C."/>
            <person name="Zhu D."/>
            <person name="Lee S."/>
            <person name="Bess C."/>
            <person name="Blankenburg K."/>
            <person name="Forbes L."/>
            <person name="Fu Q."/>
            <person name="Gubbala S."/>
            <person name="Hirani K."/>
            <person name="Jayaseelan J.C."/>
            <person name="Lara F."/>
            <person name="Munidasa M."/>
            <person name="Palculict T."/>
            <person name="Patil S."/>
            <person name="Pu L.-L."/>
            <person name="Saada N."/>
            <person name="Tang L."/>
            <person name="Weissenberger G."/>
            <person name="Zhu Y."/>
            <person name="Hemphill L."/>
            <person name="Shang Y."/>
            <person name="Youmans B."/>
            <person name="Ayvaz T."/>
            <person name="Ross M."/>
            <person name="Santibanez J."/>
            <person name="Aqrawi P."/>
            <person name="Gross S."/>
            <person name="Joshi V."/>
            <person name="Fowler G."/>
            <person name="Nazareth L."/>
            <person name="Reid J."/>
            <person name="Worley K."/>
            <person name="Petrosino J."/>
            <person name="Highlander S."/>
            <person name="Gibbs R."/>
        </authorList>
    </citation>
    <scope>NUCLEOTIDE SEQUENCE [LARGE SCALE GENOMIC DNA]</scope>
    <source>
        <strain evidence="1 2">ATCC 49175</strain>
    </source>
</reference>
<dbReference type="EMBL" id="ACKZ01000016">
    <property type="protein sequence ID" value="EEW37548.1"/>
    <property type="molecule type" value="Genomic_DNA"/>
</dbReference>
<dbReference type="Pfam" id="PF05013">
    <property type="entry name" value="FGase"/>
    <property type="match status" value="1"/>
</dbReference>
<sequence>MYIQNKLSNSSLLLSIPHSGLHIPEEIEVLCNPHAKRNHTDWFLPELVDSNSYTIIQATVSRYIVDVNRFKMTQKHSIQPIIPRTDEEGVPLFKNFPSKQKQRQWIQDYYEPYYRKIQELLTQKLSIHQQVFLLDLHSYDDSLFPSHEMILASRKQTSISKNSLQRIEALFQEQNLPTRLDTPFSGGSIVATFGKQERVQALQIEIPYSFYLNGKKPDDIKFNKLQKKLHHIFDQLNNENT</sequence>
<dbReference type="STRING" id="638301.HMPREF0444_0907"/>